<dbReference type="Gene3D" id="2.60.40.3440">
    <property type="match status" value="4"/>
</dbReference>
<dbReference type="InterPro" id="IPR010221">
    <property type="entry name" value="VCBS_dom"/>
</dbReference>
<feature type="domain" description="Cadherin-like" evidence="3">
    <location>
        <begin position="1184"/>
        <end position="1260"/>
    </location>
</feature>
<dbReference type="InterPro" id="IPR011049">
    <property type="entry name" value="Serralysin-like_metalloprot_C"/>
</dbReference>
<dbReference type="PROSITE" id="PS00330">
    <property type="entry name" value="HEMOLYSIN_CALCIUM"/>
    <property type="match status" value="5"/>
</dbReference>
<feature type="domain" description="Cadherin-like" evidence="3">
    <location>
        <begin position="2790"/>
        <end position="2865"/>
    </location>
</feature>
<feature type="domain" description="RapA2 cadherin-like" evidence="2">
    <location>
        <begin position="277"/>
        <end position="358"/>
    </location>
</feature>
<feature type="domain" description="Cadherin-like" evidence="3">
    <location>
        <begin position="1080"/>
        <end position="1153"/>
    </location>
</feature>
<dbReference type="NCBIfam" id="TIGR01965">
    <property type="entry name" value="VCBS_repeat"/>
    <property type="match status" value="1"/>
</dbReference>
<dbReference type="EMBL" id="UGOG01000001">
    <property type="protein sequence ID" value="STX61878.1"/>
    <property type="molecule type" value="Genomic_DNA"/>
</dbReference>
<feature type="domain" description="Cadherin-like" evidence="3">
    <location>
        <begin position="2041"/>
        <end position="2116"/>
    </location>
</feature>
<name>A0A378JWW3_9GAMM</name>
<feature type="domain" description="Cadherin-like" evidence="3">
    <location>
        <begin position="3542"/>
        <end position="3614"/>
    </location>
</feature>
<feature type="domain" description="RapA2 cadherin-like" evidence="2">
    <location>
        <begin position="506"/>
        <end position="586"/>
    </location>
</feature>
<feature type="domain" description="RapA2 cadherin-like" evidence="2">
    <location>
        <begin position="2539"/>
        <end position="2619"/>
    </location>
</feature>
<dbReference type="Gene3D" id="2.60.40.1200">
    <property type="match status" value="37"/>
</dbReference>
<feature type="domain" description="Cadherin-like" evidence="3">
    <location>
        <begin position="1934"/>
        <end position="2009"/>
    </location>
</feature>
<dbReference type="Pfam" id="PF00353">
    <property type="entry name" value="HemolysinCabind"/>
    <property type="match status" value="3"/>
</dbReference>
<dbReference type="Gene3D" id="2.60.40.10">
    <property type="entry name" value="Immunoglobulins"/>
    <property type="match status" value="1"/>
</dbReference>
<feature type="domain" description="RapA2 cadherin-like" evidence="2">
    <location>
        <begin position="3395"/>
        <end position="3475"/>
    </location>
</feature>
<feature type="domain" description="RapA2 cadherin-like" evidence="2">
    <location>
        <begin position="4144"/>
        <end position="4224"/>
    </location>
</feature>
<evidence type="ECO:0000259" key="2">
    <source>
        <dbReference type="Pfam" id="PF17803"/>
    </source>
</evidence>
<dbReference type="SMART" id="SM00710">
    <property type="entry name" value="PbH1"/>
    <property type="match status" value="36"/>
</dbReference>
<dbReference type="InterPro" id="IPR006626">
    <property type="entry name" value="PbH1"/>
</dbReference>
<feature type="domain" description="RapA2 cadherin-like" evidence="2">
    <location>
        <begin position="2432"/>
        <end position="2512"/>
    </location>
</feature>
<feature type="domain" description="RapA2 cadherin-like" evidence="2">
    <location>
        <begin position="613"/>
        <end position="693"/>
    </location>
</feature>
<keyword evidence="1" id="KW-0106">Calcium</keyword>
<accession>A0A378JWW3</accession>
<sequence>MVTQAVIGVVRALNGILEKINAHGEAHIVKSGAPLHQGDILTLLSGEAYIQFIQGFPEALALNKPFPLDGISPALKFGALNANEELIQEAIAKGIDPSLVLDVLGATAAGVEVLGSGGDSFYLDPMYGAGLVSSGYNSLPLSFDNYRSLMDPQGVVFRPISETAAEPVISAQSDAVVIPDITIPPSVINGIFTGEVTESGGLNNSIPGSPKFSAQITSVDGFVPGDKIGSLGTFTMDSTGKWTYELHDNSPLVDALKAGEVQVVTFDAVATDGTIQKITVTIHGENDAPYALPENGVAREDTAITGNLLINDKDPEGDPISITTFTLEGNTVVYQAGQTVTIDGKGQLTILANGDYSFTPFPNYNGPIPITTYTLSDGTIENSTTFSLNVSSVNDAPEGTDSSITTAEDTPIVLNAADFGFTDPNDNPADSLLAVKISTLPLEGSLYLNGAAVTAGQLISAAAIHAGSLVFIPAANMNGTINFTFQVQDTGGTLNGGVDLDPIPNTLTINVTPVDDAFNDAAETLTVSEDSTLTGNVLTGTSSVDGPVTVTGFNVAGDTTNYSAGQTAAIAGVGSLQINGDGTFSFIPVANYNGPVPEITYTMTDGSSGDTSTLTINVTPVDDAFSDANEVLSVAEDTTLNGNVLTGTSSVDGPVTVTGFSVAGDNTNYSAGQTAAIAGVGSLQINGDGTFSFIPDANYNGPVPEITYTMTDGSSGDTSTLTINVTPVDDAFSDADETLSVAEDTTLNGTVLSGTSSVDGPVTVTGFNVAGDTTNYSAGQTAAIAGVGSLQINGDGTFSFIPVSNYNGPVPEITYTMTDGSSGDTSTLTINVTPVDDAFSDADEALTVAEDTTLTGNVLTGTSSVDGPVTVTGFNVAGDTTNYSAGQTAAIAGVGSLQINGDGTFSFIPVANYNGPVPEITYTMTDGSSGDTSTLTINVTPVDDAFSDANEVLSVAEDTTLNGNVLTGTSSVDGPVTVTGFSVAGDNTNYSAGQTAAIAGVGSLQINGDGTFSFIPVANYNGPVPEITYTMTDGSSGDTSTLTINVTPVDDAFSDANEVLSVAEDTTLNGNVLTGTSSVDGPVTVTGFNVAGDTTNYSAGQTAAIAGVGSLQINGDGTFSFIPDANYNGPVPEITYTMTDGSSGDTSTLTINVTPVDDAFSDADEALTVAEDTTLTGNVLTGTSSVDGPVTVTGFNVAGDTTNYSAGQTAAIAGVGSLQINGDGTFSFIPVANYNGPVPEITYTMTDGSSGDTSTLTINVTPVDDAFSDADEALTVAEDSTLTGTVLSGTSSVDGPVTVTGFNVAGDTTNYSAGQTAAIAGVGSLQINGDGTFSFIPVANYNGPVPEITYTMTDGSSGDTSTLTINVTPVDDAFSDADEVLSVAEDTTLTGTVLTGTSSVDGPVTVTGFNVAGDTTNYSAGQTAAIAGVGSLQINGDGTFSFIPEANYNGPVPEITYTMTDGSSGDTSTLTINVTPVDDAFSDADEVLSVAEDSTLTGTVLTGTSSVDGPVTVTGFNVAGDTTNYSAGQTAAIAGVGSLQINGDGTFSFIPVANYNGPVPEITYTMTDGSSGDTSTLTINVTPVDDAFSDADEALTVAEDTTLTGNVLTGTSSVDGPVTVTGFNVAGDTTNYSAGQTAAIAGVGSLQINGDGTFSFIPVANYNGPVPEITYTMTDGSSGDTSTLTINVTPVDDAFSDADEALTVAEDTTLTGNVLTGTSSVDGPVTITGFNVAGDTTNYSAGQTAAIAGVGSLQINGDGTFSFIPVANYNGPVPEITYTMTDGSSGDTSTLSINVTPVDDAFSDADEVLSVAEDSTLTGTVLSGTSSVDGPVTVTGFNVAGDTTNYSAGQTAAIAGVGSLQINGDGTFSFIPDANYNGLVPEITYTMTDGSSGDTSTLTINVTPVDDAFSDADEVLSVAEDTTLTGTVLTGTSSVDGPVTVTGFNVAGDTTNYSAGQTAAIAGVGSLQINGDGTFSFIPEANYNGPVPEITYTMTDGSSGDTSTLTINVTPVDDAFSDADEVLSVAEDSTLTGTVLTGTSSVDGPVTVTGFNVAGDTTNYSAGQTAAIAGVGSLQINGDGTFSFIPVANYNGPVPEITYTMTDGSSGDTSTLTINVTPVDDAFSDANEVLSVAEDTTLNGTVLSGTSSVDGPVTVTGFNVAGDTTNYSAGQTAVIAGVGSLQINGDGTFSFIPVANYNGPVPEITYTMTDGSSGDTSTLTINVTPVDDAFSDADEVLSVAEDTTLTGTVLTGTSSVDGPVTVTGFNVAGDTTNYSAGQTAAIAGVGSLQINGDGTFSFIPEANYNGPVPEITYTMTDGSSGDTSTLTINVTPVDDAFSDADEVLSVAEDSTLTGTVLSGTSSVDGPVTVTGFNVAGDTTNYSAGQTAAIAGVGSLQINGDGTFSFIPVADYNGPVPVVSYTMTDGSSGDTSTLTINVTPVDDAFSDANEVLSVAEDTTLNGNVLTGTSSVDGPVTVTGFSVAGDNTNYSAGQTAAIAGVGSLQINGDGTFSFIPVANYNGPVPEITYTMTDGSSGDTSTLTINVTPVDDAFSDADEALTVAEDTTLTGNVLTGTSSVDGPVTITGFNVAGDTTNYSAGQTAAIAGVGSLQINGDGTFSFIPVANYNGPVPEITYTMTDGSSGDTSTLSINVTPVDDAFSDADEVLSVAEDSTLTGTVLSGTSSVDGPVTVTGFNVAGDTTNYSAGQTAAIAGVGSLQINGDGTFSFIPDANYNGLVPEITYTMTDGSSGDTSTLTINVTPVDDAFSDADEVLSVAEDTTLTGTVLTGTSSVDGPVTVTGFNVAGDTTNYSAGQTAAIAGVGSLQINGDGTFSFIPEANYNGPVPEITYTMTDGSSGDTSTLTINVTPVDDAFSDADEVLSVAEDSTLTGTVLTGTSSVDGPVTVTGFNVAGDTTNYSAGQTAAIAGVGSLQINGDGTFSFIPVANYNGPVPEITYTMTDGSSGDTSTLTINVTPVDDAFSDANEVLSVAEDTTLNGNVLSGTSSVDGPVTVTGFNVAGDTTNYSAGQTAVIAGVGSLQINGDGTFSFIPVANYNGPVPEITYTMTDGSSGDTSTLTINVTPVDDAFSDADEVLSVAEDTTLTGTVLTGTSSVDGPVTVTGFNVAGDTTNYSAGQTAAIAGVGSLQINGDGTFSFIPEANYNGPVPEITYTMTDGSSGDTSTLTINVTPVDDAFSDADEVLSVAEDSTLTGTVLSGTSSVDGPVTVTGFNVAGDTTNYSAGQTAAIAGVGSLQINGDGTFSFIPVADYNGPVPVVSYTMTDGSSGDTSTLTINVTPVDDAFSDANEVLSVAEDTTLNGNVLTGTSSVDGPVTVTGFSVAGDNTNYSAGQTAAIAGVGSLQINGDGTFSFIPVANYNGPVPEITYTMTDGSSGDTSTLTINVTPVDDAFSDADEALTVAEDTTLTGNVLTGTSSVDGPVTITGFNVAGDTTNYSAGQTAAIAGVGSLQINGDGTFSFIPVANYNGPVPEITYTMTDGSSGDTSTLSINVTPVDDAFSDADEVLSVAEDSTLTGTVLSGTSSVDGPVTVTGFNVAGDTTNYSAGQTAAIAGVGSLQINGDGTFSFIPEANYNGPVPEITYTMTDGSSGDTSTLTINVTPVDDAFSDADEILSVAEDTTLTGTVLTGTSSVDGPVTVTAFNVAGDTTNYSAGQTAAIAGVGSLQINGDGTFSFIPEANYNGPVPEITYTMTDGSSGDTSTLTINVTPVDDAFSDADEVLSVAEDSTLTGTVLSGTSSVDGPVTVTGFNVAGDTTNYSAGQTAAIAGVGSLQINGDGTFSFIPVANYNGPVPEITYTMTDGSSGDTSTLTINVTPVDDAFSDANEVLSVAEDTTLNGNVLSGTSSVDGPVTVTGFNVAGDTTNYSAGQTAAIAGVGSLQINGDGTFSFIPVANYNGPVPEITYTMTDGSSGDTSTLTINVTPVDDAFSDANEVLSVAEDTTLNGNVLTGTSSVDGPVTVTGFSVAGDNTNYSAGQTAAIAGVGSLQINGDGTFSFIPDANYNGPVPEITYTMTDGSSGDTSTLTINVTPVDDAFSDADETLSVAEDTTLNGTVLSGTSSVDGPVTVTGFNVAGDTTNYSAGQTAAIAGVGSLQINGDGTFSFIPVSNYNGPVPEITYTMTDGSSGDTSTLTINVTPVDDAFSDADEALTVAEDTTLTGNVLTGTSSVDGPVTVTGFNVAGDTTNYSAGQTAAIAGVGSLQINGDGTFSFIPVANYNGPVPEITYTMTDGSSGDTSTLTINVTPVDDAFSDADEVLSVAEDSTLTGTVLSGTSSVDGPVTVTGFNVAGDTTNYSAGQTAAIAGVGSLQINGDGTFSFIPVADYNGPVPVVSYTMTDGSSGDNSTLTINVTPVADIVNDAVTLNEDTVANIDVNANDTFENTEHTITAVNGTAIEVGGSVAVANGTVLLNANGTLSFTPALNYNGTTNFTYTVTSGGVTETATVNLTVNPINDAPANSVPGAQTTNEDMAQVFSSANGNAISLIDIDSASVTTAVSVLHGTLTVSAVVAAAAGVTVSNNGTANVTLVGAPNNVNAVLNGLIYNPIADYNGADSLTVVTSDGTLSDTDSIAITVTPVADITNDAVTLNEDTVANIDVNANDTFENTGHTITAINGTAIAVGGSVAVVNGTVLLNANGTLSFTPAANYNGTTSFTYTVTSGGVTETATVNLTVNPVNDAPINSVPGAQTTTEDTAQVFSSANGNAINLTDIDSATVTTTVSVLYGNLTALATAGVTITNNGSGTVTLTGSPADITSALNGLTYTPVADYNGVDSLTVVTTDGTLSDTDSIVITVTPVADIANDAVTLDEDTVANIDVNANDTFENTGHTITAINGTAIAVGGSVAVANGSVILNPNGTLSFTPNADYNGSTSFTYTVTSGGVTETATVNLTVNPVNEAPVNSVAGAQTINEDATRVFSSANGNAISLIDIDSATVTTTVSVLHGSLTALATAGVTITNNGTGTVILTGSPTNITTALNGLTYTPVADYNGADSLTIVTNDGTLSDTDSIAITVTPVVDIANDSVTTNEDTVVTINVNANDTFENPGHTITAINGTAIAVGGSVAVANGTVLLNANGTLSFTPAANYNGTTSFTYTVTSGGVTETATANVTVNPVNDAPSGTNTTVTTLEDTAKVFTTDNFGFSDLNDSPANTLQAVRITTLPSTGSLTLNGIAVTTGQLISATDIAAGLLVFTPAIDLNGPVTFTFQVQDSGGTANGGVNLDPTPNIMTVDVTAVADTPVIYAHLSLPTVIAGTEIIAGNFSSNNNENNFSNWSKVALFSSTFAEIQGGNNKTSSEADLFNNIAWAGETGSNSTEVSNFNSRWSKTGGAIVYNTNDLADDAQGILLLNSNQLTSAERNLTNYVISLDMFADADSPRVNGIGIVFGYQNSSNYFLVRWENPSIEYSPGGIFYNLHPGQYHEFTLVQIVNNVPIDLARTTFNADDWFHVDINVSNLGISVSAVDTSDPSVVANFNYIFGSVSGAATAAPALNTIGLYSFDNDSEVRWDNINVNQPLRYEYTLQTEAYLKDVDGSETLGNITLAGIPSGVTLFDTVTNTSIPVNAGSATIIPGNDIRLVSTTALTAAQINAISASVSSVESSNGSTASQTTTVQLDLSGAYAPETFTGTNAAEWLEGGDSNDVLDARGGNDVIIGGLGNDTITTGAGADQVVLLKGQGGASAAAAPIDTITDFTVNVDTIVIKGTNIIGVAVSTPVSNTYTITVNYSGGAPTEYFKVTLSNGATLNDSGDNQLTGVVVSGGTATIDGTIVGAILYLDINGNNQEDAGERLGITDQYGHVEWVLDLTKLDVNGDGQYTLGEARAVQTGGFDIDTGLSYAINLFGPVGSSVISPLTSLLQAQLESGFDYKTANAHIVAHLGLPEGTELISLNPITGSNEILAQNASVMTAAVQFAEIAAIRYSTDEGHVSFSVFDAISKALLELPDGVVADFTDKAFLQNIASHLDLGDFVNQDVIDFMAASQRALQTSIETLAPGENALAAISEVQHLTQGSYAQTLESYMNGYLPSHLLSDISVIILAFSSSIITYEELKDFNNQFTDVVNQWMNSSTGIPLVDAEYKDTNQFVHEIDSVVNHFISAHNLYVANPVDYQQPAAEQHVNSLTELGSGEEGVIAHEVNTNEITNDLSSSMGGLELHGSTGNDFIYGGDGNDLIFGGEGDDHLYGGKGNDTIIGGSGNDIIQGGIGNDTMTGGGGNDIFVFEKADIGNEPAIDTITDFKLSKEGDASGDKSTLDLTDLFKDSTLSSNSLDSLLQISTVHNESTNQTDTVIKTDPTGGAHFNASPETIVLSGVDVVSVYGTSDSAELVQQMLAANVLVMGH</sequence>
<feature type="domain" description="RapA2 cadherin-like" evidence="2">
    <location>
        <begin position="1683"/>
        <end position="1763"/>
    </location>
</feature>
<feature type="domain" description="Cadherin-like" evidence="3">
    <location>
        <begin position="1399"/>
        <end position="1474"/>
    </location>
</feature>
<dbReference type="PRINTS" id="PR00313">
    <property type="entry name" value="CABNDNGRPT"/>
</dbReference>
<dbReference type="Proteomes" id="UP000254040">
    <property type="component" value="Unassembled WGS sequence"/>
</dbReference>
<gene>
    <name evidence="4" type="primary">rtxA_1</name>
    <name evidence="4" type="ORF">NCTC12239_00796</name>
</gene>
<feature type="domain" description="RapA2 cadherin-like" evidence="2">
    <location>
        <begin position="3823"/>
        <end position="3903"/>
    </location>
</feature>
<feature type="domain" description="RapA2 cadherin-like" evidence="2">
    <location>
        <begin position="3288"/>
        <end position="3368"/>
    </location>
</feature>
<proteinExistence type="predicted"/>
<dbReference type="STRING" id="39962.Lmor_2702"/>
<feature type="domain" description="Cadherin-like" evidence="3">
    <location>
        <begin position="1830"/>
        <end position="1902"/>
    </location>
</feature>
<feature type="domain" description="RapA2 cadherin-like" evidence="2">
    <location>
        <begin position="720"/>
        <end position="800"/>
    </location>
</feature>
<evidence type="ECO:0000259" key="3">
    <source>
        <dbReference type="Pfam" id="PF17892"/>
    </source>
</evidence>
<dbReference type="InterPro" id="IPR001343">
    <property type="entry name" value="Hemolysn_Ca-bd"/>
</dbReference>
<evidence type="ECO:0000256" key="1">
    <source>
        <dbReference type="ARBA" id="ARBA00022837"/>
    </source>
</evidence>
<feature type="domain" description="RapA2 cadherin-like" evidence="2">
    <location>
        <begin position="4037"/>
        <end position="4117"/>
    </location>
</feature>
<feature type="domain" description="RapA2 cadherin-like" evidence="2">
    <location>
        <begin position="934"/>
        <end position="1014"/>
    </location>
</feature>
<feature type="domain" description="Cadherin-like" evidence="3">
    <location>
        <begin position="2686"/>
        <end position="2758"/>
    </location>
</feature>
<feature type="domain" description="RapA2 cadherin-like" evidence="2">
    <location>
        <begin position="3930"/>
        <end position="4010"/>
    </location>
</feature>
<feature type="domain" description="Cadherin-like" evidence="3">
    <location>
        <begin position="3640"/>
        <end position="3721"/>
    </location>
</feature>
<dbReference type="GO" id="GO:0005509">
    <property type="term" value="F:calcium ion binding"/>
    <property type="evidence" value="ECO:0007669"/>
    <property type="project" value="InterPro"/>
</dbReference>
<dbReference type="InterPro" id="IPR040853">
    <property type="entry name" value="RapA2_cadherin-like"/>
</dbReference>
<dbReference type="NCBIfam" id="NF012211">
    <property type="entry name" value="tand_rpt_95"/>
    <property type="match status" value="34"/>
</dbReference>
<organism evidence="4 5">
    <name type="scientific">Legionella moravica</name>
    <dbReference type="NCBI Taxonomy" id="39962"/>
    <lineage>
        <taxon>Bacteria</taxon>
        <taxon>Pseudomonadati</taxon>
        <taxon>Pseudomonadota</taxon>
        <taxon>Gammaproteobacteria</taxon>
        <taxon>Legionellales</taxon>
        <taxon>Legionellaceae</taxon>
        <taxon>Legionella</taxon>
    </lineage>
</organism>
<protein>
    <submittedName>
        <fullName evidence="4">Structural toxin protein RtxA</fullName>
    </submittedName>
</protein>
<dbReference type="InterPro" id="IPR041690">
    <property type="entry name" value="Cadherin_5"/>
</dbReference>
<feature type="domain" description="Cadherin-like" evidence="3">
    <location>
        <begin position="2151"/>
        <end position="2223"/>
    </location>
</feature>
<evidence type="ECO:0000313" key="4">
    <source>
        <dbReference type="EMBL" id="STX61878.1"/>
    </source>
</evidence>
<dbReference type="NCBIfam" id="TIGR03661">
    <property type="entry name" value="T1SS_VCA0849"/>
    <property type="match status" value="1"/>
</dbReference>
<dbReference type="InterPro" id="IPR013783">
    <property type="entry name" value="Ig-like_fold"/>
</dbReference>
<feature type="domain" description="Cadherin-like" evidence="3">
    <location>
        <begin position="2255"/>
        <end position="2330"/>
    </location>
</feature>
<dbReference type="Pfam" id="PF17803">
    <property type="entry name" value="Cadherin_4"/>
    <property type="match status" value="18"/>
</dbReference>
<dbReference type="InterPro" id="IPR018511">
    <property type="entry name" value="Hemolysin-typ_Ca-bd_CS"/>
</dbReference>
<dbReference type="RefSeq" id="WP_115343467.1">
    <property type="nucleotide sequence ID" value="NZ_UGOG01000001.1"/>
</dbReference>
<dbReference type="Gene3D" id="2.60.120.200">
    <property type="match status" value="1"/>
</dbReference>
<feature type="domain" description="RapA2 cadherin-like" evidence="2">
    <location>
        <begin position="4251"/>
        <end position="4331"/>
    </location>
</feature>
<feature type="domain" description="RapA2 cadherin-like" evidence="2">
    <location>
        <begin position="1576"/>
        <end position="1656"/>
    </location>
</feature>
<dbReference type="InterPro" id="IPR019960">
    <property type="entry name" value="T1SS_VCA0849"/>
</dbReference>
<evidence type="ECO:0000313" key="5">
    <source>
        <dbReference type="Proteomes" id="UP000254040"/>
    </source>
</evidence>
<dbReference type="OrthoDB" id="5654425at2"/>
<feature type="domain" description="RapA2 cadherin-like" evidence="2">
    <location>
        <begin position="827"/>
        <end position="907"/>
    </location>
</feature>
<feature type="domain" description="Cadherin-like" evidence="3">
    <location>
        <begin position="393"/>
        <end position="495"/>
    </location>
</feature>
<feature type="domain" description="RapA2 cadherin-like" evidence="2">
    <location>
        <begin position="2967"/>
        <end position="3047"/>
    </location>
</feature>
<feature type="domain" description="Cadherin-like" evidence="3">
    <location>
        <begin position="3111"/>
        <end position="3186"/>
    </location>
</feature>
<feature type="domain" description="Cadherin-like" evidence="3">
    <location>
        <begin position="1294"/>
        <end position="1367"/>
    </location>
</feature>
<dbReference type="Pfam" id="PF17892">
    <property type="entry name" value="Cadherin_5"/>
    <property type="match status" value="15"/>
</dbReference>
<dbReference type="Pfam" id="PF17963">
    <property type="entry name" value="Big_9"/>
    <property type="match status" value="4"/>
</dbReference>
<reference evidence="4 5" key="1">
    <citation type="submission" date="2018-06" db="EMBL/GenBank/DDBJ databases">
        <authorList>
            <consortium name="Pathogen Informatics"/>
            <person name="Doyle S."/>
        </authorList>
    </citation>
    <scope>NUCLEOTIDE SEQUENCE [LARGE SCALE GENOMIC DNA]</scope>
    <source>
        <strain evidence="4 5">NCTC12239</strain>
    </source>
</reference>
<dbReference type="SUPFAM" id="SSF51120">
    <property type="entry name" value="beta-Roll"/>
    <property type="match status" value="2"/>
</dbReference>